<keyword evidence="1" id="KW-0472">Membrane</keyword>
<dbReference type="EMBL" id="CDMK01000001">
    <property type="protein sequence ID" value="CRI34506.1"/>
    <property type="molecule type" value="Genomic_DNA"/>
</dbReference>
<reference evidence="3" key="1">
    <citation type="submission" date="2014-12" db="EMBL/GenBank/DDBJ databases">
        <authorList>
            <person name="Smet A."/>
        </authorList>
    </citation>
    <scope>NUCLEOTIDE SEQUENCE [LARGE SCALE GENOMIC DNA]</scope>
</reference>
<dbReference type="Proteomes" id="UP000046090">
    <property type="component" value="Unassembled WGS sequence"/>
</dbReference>
<protein>
    <submittedName>
        <fullName evidence="2">Uncharacterized protein</fullName>
    </submittedName>
</protein>
<proteinExistence type="predicted"/>
<evidence type="ECO:0000256" key="1">
    <source>
        <dbReference type="SAM" id="Phobius"/>
    </source>
</evidence>
<keyword evidence="1" id="KW-1133">Transmembrane helix</keyword>
<dbReference type="GeneID" id="76197058"/>
<evidence type="ECO:0000313" key="3">
    <source>
        <dbReference type="Proteomes" id="UP000046090"/>
    </source>
</evidence>
<keyword evidence="1" id="KW-0812">Transmembrane</keyword>
<organism evidence="2 3">
    <name type="scientific">Helicobacter heilmannii</name>
    <dbReference type="NCBI Taxonomy" id="35817"/>
    <lineage>
        <taxon>Bacteria</taxon>
        <taxon>Pseudomonadati</taxon>
        <taxon>Campylobacterota</taxon>
        <taxon>Epsilonproteobacteria</taxon>
        <taxon>Campylobacterales</taxon>
        <taxon>Helicobacteraceae</taxon>
        <taxon>Helicobacter</taxon>
    </lineage>
</organism>
<dbReference type="RefSeq" id="WP_015106606.1">
    <property type="nucleotide sequence ID" value="NZ_BSWR01000007.1"/>
</dbReference>
<keyword evidence="3" id="KW-1185">Reference proteome</keyword>
<sequence length="74" mass="8363">METILKRLEFLSSIGVFLLLICFLQTLGLCFIVVESSKTLDRADIAVSRLEKLDANLDVIEHKIDKVNKITSLQ</sequence>
<feature type="transmembrane region" description="Helical" evidence="1">
    <location>
        <begin position="12"/>
        <end position="34"/>
    </location>
</feature>
<dbReference type="AlphaFoldDB" id="A0A0K2Y5Q9"/>
<evidence type="ECO:0000313" key="2">
    <source>
        <dbReference type="EMBL" id="CRI34506.1"/>
    </source>
</evidence>
<gene>
    <name evidence="2" type="ORF">HHE01_13520</name>
</gene>
<name>A0A0K2Y5Q9_HELHE</name>
<accession>A0A0K2Y5Q9</accession>